<comment type="caution">
    <text evidence="1">The sequence shown here is derived from an EMBL/GenBank/DDBJ whole genome shotgun (WGS) entry which is preliminary data.</text>
</comment>
<evidence type="ECO:0000313" key="1">
    <source>
        <dbReference type="EMBL" id="GGJ56551.1"/>
    </source>
</evidence>
<sequence length="68" mass="7500">MGTERLLVGGVTMDHRGEQLKPTHRTWQIPHAVRKRQLVSTQDHSEMPPKVSGQEIAEGGVVMVRGSA</sequence>
<keyword evidence="2" id="KW-1185">Reference proteome</keyword>
<name>A0ABQ2DIJ4_9MICC</name>
<gene>
    <name evidence="1" type="ORF">GCM10007173_14170</name>
</gene>
<accession>A0ABQ2DIJ4</accession>
<reference evidence="2" key="1">
    <citation type="journal article" date="2019" name="Int. J. Syst. Evol. Microbiol.">
        <title>The Global Catalogue of Microorganisms (GCM) 10K type strain sequencing project: providing services to taxonomists for standard genome sequencing and annotation.</title>
        <authorList>
            <consortium name="The Broad Institute Genomics Platform"/>
            <consortium name="The Broad Institute Genome Sequencing Center for Infectious Disease"/>
            <person name="Wu L."/>
            <person name="Ma J."/>
        </authorList>
    </citation>
    <scope>NUCLEOTIDE SEQUENCE [LARGE SCALE GENOMIC DNA]</scope>
    <source>
        <strain evidence="2">CGMCC 1.3685</strain>
    </source>
</reference>
<evidence type="ECO:0000313" key="2">
    <source>
        <dbReference type="Proteomes" id="UP000606115"/>
    </source>
</evidence>
<protein>
    <submittedName>
        <fullName evidence="1">Uncharacterized protein</fullName>
    </submittedName>
</protein>
<dbReference type="EMBL" id="BMKX01000002">
    <property type="protein sequence ID" value="GGJ56551.1"/>
    <property type="molecule type" value="Genomic_DNA"/>
</dbReference>
<organism evidence="1 2">
    <name type="scientific">Glutamicibacter ardleyensis</name>
    <dbReference type="NCBI Taxonomy" id="225894"/>
    <lineage>
        <taxon>Bacteria</taxon>
        <taxon>Bacillati</taxon>
        <taxon>Actinomycetota</taxon>
        <taxon>Actinomycetes</taxon>
        <taxon>Micrococcales</taxon>
        <taxon>Micrococcaceae</taxon>
        <taxon>Glutamicibacter</taxon>
    </lineage>
</organism>
<proteinExistence type="predicted"/>
<dbReference type="Proteomes" id="UP000606115">
    <property type="component" value="Unassembled WGS sequence"/>
</dbReference>